<proteinExistence type="predicted"/>
<reference evidence="11" key="1">
    <citation type="submission" date="2018-12" db="EMBL/GenBank/DDBJ databases">
        <authorList>
            <person name="Sun L."/>
            <person name="Chen Z."/>
        </authorList>
    </citation>
    <scope>NUCLEOTIDE SEQUENCE [LARGE SCALE GENOMIC DNA]</scope>
    <source>
        <strain evidence="11">3-2-2</strain>
    </source>
</reference>
<dbReference type="Pfam" id="PF02518">
    <property type="entry name" value="HATPase_c"/>
    <property type="match status" value="1"/>
</dbReference>
<dbReference type="GO" id="GO:0000160">
    <property type="term" value="P:phosphorelay signal transduction system"/>
    <property type="evidence" value="ECO:0007669"/>
    <property type="project" value="UniProtKB-KW"/>
</dbReference>
<keyword evidence="7 11" id="KW-0067">ATP-binding</keyword>
<evidence type="ECO:0000256" key="7">
    <source>
        <dbReference type="ARBA" id="ARBA00022840"/>
    </source>
</evidence>
<evidence type="ECO:0000256" key="2">
    <source>
        <dbReference type="ARBA" id="ARBA00012438"/>
    </source>
</evidence>
<keyword evidence="9" id="KW-0472">Membrane</keyword>
<evidence type="ECO:0000256" key="5">
    <source>
        <dbReference type="ARBA" id="ARBA00022741"/>
    </source>
</evidence>
<evidence type="ECO:0000256" key="4">
    <source>
        <dbReference type="ARBA" id="ARBA00022679"/>
    </source>
</evidence>
<comment type="caution">
    <text evidence="11">The sequence shown here is derived from an EMBL/GenBank/DDBJ whole genome shotgun (WGS) entry which is preliminary data.</text>
</comment>
<keyword evidence="6" id="KW-0418">Kinase</keyword>
<evidence type="ECO:0000256" key="6">
    <source>
        <dbReference type="ARBA" id="ARBA00022777"/>
    </source>
</evidence>
<accession>A0A429Y7B7</accession>
<dbReference type="PANTHER" id="PTHR44936">
    <property type="entry name" value="SENSOR PROTEIN CREC"/>
    <property type="match status" value="1"/>
</dbReference>
<evidence type="ECO:0000313" key="12">
    <source>
        <dbReference type="Proteomes" id="UP000287156"/>
    </source>
</evidence>
<feature type="transmembrane region" description="Helical" evidence="9">
    <location>
        <begin position="85"/>
        <end position="102"/>
    </location>
</feature>
<dbReference type="GO" id="GO:0005524">
    <property type="term" value="F:ATP binding"/>
    <property type="evidence" value="ECO:0007669"/>
    <property type="project" value="UniProtKB-KW"/>
</dbReference>
<dbReference type="EMBL" id="QYTV02000001">
    <property type="protein sequence ID" value="RST77321.1"/>
    <property type="molecule type" value="Genomic_DNA"/>
</dbReference>
<evidence type="ECO:0000256" key="1">
    <source>
        <dbReference type="ARBA" id="ARBA00000085"/>
    </source>
</evidence>
<sequence length="448" mass="51862">MSLSKNRNMQIFILMLIIVPLAGELKFYPFNNTFRVSFGMPTFFFFILILQRYPAILSGVFVGFSVVAFRTLIDIQHFPYSFQVHYPTFFYYFTFGCLFYFLKVHRFYRRPLLIGSLGVLFDILASCAELTSQYIAFQSPVTYEDIRKVSIIAVFRGFFTVGFFNLIMLYEARLRKEEMQKLNTKLVMIISNLYEEAIHLHKTLKNSENVTKEAYNLYQLLKEVEAKHTSMPIERLCQIALKIAGESHEVKKDNQRIYSGLSKLISDEGFSEYMDTHELMSITAQANQKYAQLLGKNIEIIYHIIGEHPKYHVYKVLSIVNNLVINSIEAIKEEGAIHIYVSKYEEMVEFQIRDNGPGIGSRHRRLIYKPGFTTKYDDAGKLSTGIGLTYVKELVESLEGEIAMQSKPEIDGTCFKIRLPIMSLVQSMDHAEDQYVYLQEAVELKVES</sequence>
<keyword evidence="4" id="KW-0808">Transferase</keyword>
<keyword evidence="8" id="KW-0902">Two-component regulatory system</keyword>
<keyword evidence="5" id="KW-0547">Nucleotide-binding</keyword>
<dbReference type="PROSITE" id="PS50109">
    <property type="entry name" value="HIS_KIN"/>
    <property type="match status" value="1"/>
</dbReference>
<dbReference type="Gene3D" id="3.30.565.10">
    <property type="entry name" value="Histidine kinase-like ATPase, C-terminal domain"/>
    <property type="match status" value="1"/>
</dbReference>
<keyword evidence="12" id="KW-1185">Reference proteome</keyword>
<keyword evidence="3" id="KW-0597">Phosphoprotein</keyword>
<dbReference type="SMART" id="SM00387">
    <property type="entry name" value="HATPase_c"/>
    <property type="match status" value="1"/>
</dbReference>
<dbReference type="InterPro" id="IPR005467">
    <property type="entry name" value="His_kinase_dom"/>
</dbReference>
<dbReference type="PRINTS" id="PR00344">
    <property type="entry name" value="BCTRLSENSOR"/>
</dbReference>
<evidence type="ECO:0000313" key="11">
    <source>
        <dbReference type="EMBL" id="RST77321.1"/>
    </source>
</evidence>
<evidence type="ECO:0000259" key="10">
    <source>
        <dbReference type="PROSITE" id="PS50109"/>
    </source>
</evidence>
<keyword evidence="9" id="KW-0812">Transmembrane</keyword>
<dbReference type="OrthoDB" id="1674512at2"/>
<dbReference type="InterPro" id="IPR036890">
    <property type="entry name" value="HATPase_C_sf"/>
</dbReference>
<dbReference type="RefSeq" id="WP_126047209.1">
    <property type="nucleotide sequence ID" value="NZ_QYTV02000001.1"/>
</dbReference>
<dbReference type="InterPro" id="IPR050980">
    <property type="entry name" value="2C_sensor_his_kinase"/>
</dbReference>
<name>A0A429Y7B7_9BACI</name>
<dbReference type="EC" id="2.7.13.3" evidence="2"/>
<feature type="transmembrane region" description="Helical" evidence="9">
    <location>
        <begin position="149"/>
        <end position="170"/>
    </location>
</feature>
<dbReference type="Proteomes" id="UP000287156">
    <property type="component" value="Unassembled WGS sequence"/>
</dbReference>
<dbReference type="AlphaFoldDB" id="A0A429Y7B7"/>
<dbReference type="GO" id="GO:0004673">
    <property type="term" value="F:protein histidine kinase activity"/>
    <property type="evidence" value="ECO:0007669"/>
    <property type="project" value="UniProtKB-EC"/>
</dbReference>
<organism evidence="11 12">
    <name type="scientific">Siminovitchia acidinfaciens</name>
    <dbReference type="NCBI Taxonomy" id="2321395"/>
    <lineage>
        <taxon>Bacteria</taxon>
        <taxon>Bacillati</taxon>
        <taxon>Bacillota</taxon>
        <taxon>Bacilli</taxon>
        <taxon>Bacillales</taxon>
        <taxon>Bacillaceae</taxon>
        <taxon>Siminovitchia</taxon>
    </lineage>
</organism>
<keyword evidence="9" id="KW-1133">Transmembrane helix</keyword>
<feature type="transmembrane region" description="Helical" evidence="9">
    <location>
        <begin position="114"/>
        <end position="137"/>
    </location>
</feature>
<evidence type="ECO:0000256" key="3">
    <source>
        <dbReference type="ARBA" id="ARBA00022553"/>
    </source>
</evidence>
<dbReference type="InterPro" id="IPR003594">
    <property type="entry name" value="HATPase_dom"/>
</dbReference>
<evidence type="ECO:0000256" key="9">
    <source>
        <dbReference type="SAM" id="Phobius"/>
    </source>
</evidence>
<evidence type="ECO:0000256" key="8">
    <source>
        <dbReference type="ARBA" id="ARBA00023012"/>
    </source>
</evidence>
<dbReference type="InterPro" id="IPR004358">
    <property type="entry name" value="Sig_transdc_His_kin-like_C"/>
</dbReference>
<protein>
    <recommendedName>
        <fullName evidence="2">histidine kinase</fullName>
        <ecNumber evidence="2">2.7.13.3</ecNumber>
    </recommendedName>
</protein>
<gene>
    <name evidence="11" type="ORF">D4T97_002185</name>
</gene>
<dbReference type="PANTHER" id="PTHR44936:SF9">
    <property type="entry name" value="SENSOR PROTEIN CREC"/>
    <property type="match status" value="1"/>
</dbReference>
<comment type="catalytic activity">
    <reaction evidence="1">
        <text>ATP + protein L-histidine = ADP + protein N-phospho-L-histidine.</text>
        <dbReference type="EC" id="2.7.13.3"/>
    </reaction>
</comment>
<dbReference type="SUPFAM" id="SSF55874">
    <property type="entry name" value="ATPase domain of HSP90 chaperone/DNA topoisomerase II/histidine kinase"/>
    <property type="match status" value="1"/>
</dbReference>
<feature type="domain" description="Histidine kinase" evidence="10">
    <location>
        <begin position="315"/>
        <end position="423"/>
    </location>
</feature>